<protein>
    <recommendedName>
        <fullName evidence="2">KY-like immunoglobulin-like domain-containing protein</fullName>
    </recommendedName>
</protein>
<feature type="compositionally biased region" description="Polar residues" evidence="1">
    <location>
        <begin position="1"/>
        <end position="12"/>
    </location>
</feature>
<evidence type="ECO:0000256" key="1">
    <source>
        <dbReference type="SAM" id="MobiDB-lite"/>
    </source>
</evidence>
<evidence type="ECO:0000259" key="2">
    <source>
        <dbReference type="Pfam" id="PF23265"/>
    </source>
</evidence>
<dbReference type="InterPro" id="IPR056564">
    <property type="entry name" value="Ig-like_KY"/>
</dbReference>
<feature type="compositionally biased region" description="Basic and acidic residues" evidence="1">
    <location>
        <begin position="13"/>
        <end position="38"/>
    </location>
</feature>
<feature type="domain" description="KY-like immunoglobulin-like" evidence="2">
    <location>
        <begin position="418"/>
        <end position="525"/>
    </location>
</feature>
<dbReference type="PANTHER" id="PTHR47020">
    <property type="entry name" value="HILLARIN"/>
    <property type="match status" value="1"/>
</dbReference>
<name>R7TVZ3_CAPTE</name>
<dbReference type="STRING" id="283909.R7TVZ3"/>
<dbReference type="EMBL" id="KB308450">
    <property type="protein sequence ID" value="ELT97869.1"/>
    <property type="molecule type" value="Genomic_DNA"/>
</dbReference>
<feature type="region of interest" description="Disordered" evidence="1">
    <location>
        <begin position="957"/>
        <end position="991"/>
    </location>
</feature>
<feature type="domain" description="KY-like immunoglobulin-like" evidence="2">
    <location>
        <begin position="273"/>
        <end position="403"/>
    </location>
</feature>
<evidence type="ECO:0000313" key="4">
    <source>
        <dbReference type="EnsemblMetazoa" id="CapteP204392"/>
    </source>
</evidence>
<keyword evidence="5" id="KW-1185">Reference proteome</keyword>
<gene>
    <name evidence="3" type="ORF">CAPTEDRAFT_204392</name>
</gene>
<reference evidence="4" key="3">
    <citation type="submission" date="2015-06" db="UniProtKB">
        <authorList>
            <consortium name="EnsemblMetazoa"/>
        </authorList>
    </citation>
    <scope>IDENTIFICATION</scope>
</reference>
<reference evidence="5" key="1">
    <citation type="submission" date="2012-12" db="EMBL/GenBank/DDBJ databases">
        <authorList>
            <person name="Hellsten U."/>
            <person name="Grimwood J."/>
            <person name="Chapman J.A."/>
            <person name="Shapiro H."/>
            <person name="Aerts A."/>
            <person name="Otillar R.P."/>
            <person name="Terry A.Y."/>
            <person name="Boore J.L."/>
            <person name="Simakov O."/>
            <person name="Marletaz F."/>
            <person name="Cho S.-J."/>
            <person name="Edsinger-Gonzales E."/>
            <person name="Havlak P."/>
            <person name="Kuo D.-H."/>
            <person name="Larsson T."/>
            <person name="Lv J."/>
            <person name="Arendt D."/>
            <person name="Savage R."/>
            <person name="Osoegawa K."/>
            <person name="de Jong P."/>
            <person name="Lindberg D.R."/>
            <person name="Seaver E.C."/>
            <person name="Weisblat D.A."/>
            <person name="Putnam N.H."/>
            <person name="Grigoriev I.V."/>
            <person name="Rokhsar D.S."/>
        </authorList>
    </citation>
    <scope>NUCLEOTIDE SEQUENCE</scope>
    <source>
        <strain evidence="5">I ESC-2004</strain>
    </source>
</reference>
<dbReference type="Pfam" id="PF23265">
    <property type="entry name" value="Ig-like_KY"/>
    <property type="match status" value="3"/>
</dbReference>
<dbReference type="Proteomes" id="UP000014760">
    <property type="component" value="Unassembled WGS sequence"/>
</dbReference>
<dbReference type="EnsemblMetazoa" id="CapteT204392">
    <property type="protein sequence ID" value="CapteP204392"/>
    <property type="gene ID" value="CapteG204392"/>
</dbReference>
<feature type="region of interest" description="Disordered" evidence="1">
    <location>
        <begin position="1"/>
        <end position="47"/>
    </location>
</feature>
<accession>R7TVZ3</accession>
<dbReference type="EMBL" id="AMQN01010715">
    <property type="status" value="NOT_ANNOTATED_CDS"/>
    <property type="molecule type" value="Genomic_DNA"/>
</dbReference>
<organism evidence="3">
    <name type="scientific">Capitella teleta</name>
    <name type="common">Polychaete worm</name>
    <dbReference type="NCBI Taxonomy" id="283909"/>
    <lineage>
        <taxon>Eukaryota</taxon>
        <taxon>Metazoa</taxon>
        <taxon>Spiralia</taxon>
        <taxon>Lophotrochozoa</taxon>
        <taxon>Annelida</taxon>
        <taxon>Polychaeta</taxon>
        <taxon>Sedentaria</taxon>
        <taxon>Scolecida</taxon>
        <taxon>Capitellidae</taxon>
        <taxon>Capitella</taxon>
    </lineage>
</organism>
<feature type="domain" description="KY-like immunoglobulin-like" evidence="2">
    <location>
        <begin position="540"/>
        <end position="651"/>
    </location>
</feature>
<dbReference type="HOGENOM" id="CLU_292449_0_0_1"/>
<reference evidence="3 5" key="2">
    <citation type="journal article" date="2013" name="Nature">
        <title>Insights into bilaterian evolution from three spiralian genomes.</title>
        <authorList>
            <person name="Simakov O."/>
            <person name="Marletaz F."/>
            <person name="Cho S.J."/>
            <person name="Edsinger-Gonzales E."/>
            <person name="Havlak P."/>
            <person name="Hellsten U."/>
            <person name="Kuo D.H."/>
            <person name="Larsson T."/>
            <person name="Lv J."/>
            <person name="Arendt D."/>
            <person name="Savage R."/>
            <person name="Osoegawa K."/>
            <person name="de Jong P."/>
            <person name="Grimwood J."/>
            <person name="Chapman J.A."/>
            <person name="Shapiro H."/>
            <person name="Aerts A."/>
            <person name="Otillar R.P."/>
            <person name="Terry A.Y."/>
            <person name="Boore J.L."/>
            <person name="Grigoriev I.V."/>
            <person name="Lindberg D.R."/>
            <person name="Seaver E.C."/>
            <person name="Weisblat D.A."/>
            <person name="Putnam N.H."/>
            <person name="Rokhsar D.S."/>
        </authorList>
    </citation>
    <scope>NUCLEOTIDE SEQUENCE</scope>
    <source>
        <strain evidence="3 5">I ESC-2004</strain>
    </source>
</reference>
<evidence type="ECO:0000313" key="3">
    <source>
        <dbReference type="EMBL" id="ELT97869.1"/>
    </source>
</evidence>
<feature type="compositionally biased region" description="Basic and acidic residues" evidence="1">
    <location>
        <begin position="978"/>
        <end position="991"/>
    </location>
</feature>
<dbReference type="AlphaFoldDB" id="R7TVZ3"/>
<dbReference type="OMA" id="MTFDIKQ"/>
<dbReference type="Gene3D" id="1.20.920.20">
    <property type="match status" value="1"/>
</dbReference>
<dbReference type="PANTHER" id="PTHR47020:SF1">
    <property type="entry name" value="HILLARIN"/>
    <property type="match status" value="1"/>
</dbReference>
<proteinExistence type="predicted"/>
<dbReference type="OrthoDB" id="6080065at2759"/>
<dbReference type="InterPro" id="IPR053041">
    <property type="entry name" value="Transglut-like_Superfamily_Mod"/>
</dbReference>
<sequence>MGCGTSNPTVTPSREESQSRSHKETRAKSKSDRRNESPKRKHFGAFPIPQLLRDANREYAIETKRKNLGRNDFGELNPFPTATPKGDIFQEINYTKLDARATDKKATLDYLDGPLEDLVKYLCKPAKKDIERARVLFLWLAALDLSCLDTVDPPEGLAKLEVREIRGLVRGSDWDPGEEVANDSMGSWVAVVINKSWRLCDPHWASRGKNENKGLWDLIDDNGQGSRALPDEGKSLRYNYEDFYFLTDPEEFIYTHFPLDEKWQLLARPVTRREFNQLACLKPAFFKRGLQIKSYRKCTMKAPNGEVDIKIEMPNSKRRFMHRLWMWSQDRHQQTLGDLALNRFVFRKLKGNEMHVHLRFPATGKYKFDLFVRDGNESGTQHQIACTYVIQSEAAKEGIQPLPVNDRKEWGPGLDLIEVGLKPTSHEDAVIEAEYGVARLTFKTDKELDLMHSLHSNDLSKEDLENFVVHHQDGDNVIVDVKLPTAGEYALNLYAKEAGKDGKLANVCSYLLTTDQGAFDSQPFPDVPNGFAGVTTAGRDSGVKCISHKTAFIEAPESGELDIDLKIPKKFQVMGKLCYQVGKKARQMDNFMMTTVDQNDKARFSMRLPEAGFYCLKVFGALKDKSIDNLQNVYNFLIKVPTPKKDCLAFPKTFPSFRDNKCRIEAPLTGTLPANESIPFAVKVPDALSVATISGKGWNQLIKCEDGMWRGEAETGDPGSEVTVAARMDNTSDNYTTLLSYGVEQAKEIVKKTEVQQTKHKQAKEKVVEENAKKQEREDDIQHTHKCLLESIKACNTADIRHWLRYIEEKRFVSHMKDDVGLAKELLRSLDRIAKLQKALLNLDSALIAEIRGYAKPPKLVHEVMVASFLLLGDHEGKTREWKQCQKLCGTIGPQGLLRRVKEFDVHRLHPEIAAQANMLISQYRLDDVREKSAGAATFYSWTMGMTEELKMLKPGRASPAGISRQKTIFNQAKFKKKSSDKEKKSTSKHN</sequence>
<evidence type="ECO:0000313" key="5">
    <source>
        <dbReference type="Proteomes" id="UP000014760"/>
    </source>
</evidence>